<dbReference type="EMBL" id="JAASQR010000001">
    <property type="protein sequence ID" value="NIJ15627.1"/>
    <property type="molecule type" value="Genomic_DNA"/>
</dbReference>
<comment type="caution">
    <text evidence="2">The sequence shown here is derived from an EMBL/GenBank/DDBJ whole genome shotgun (WGS) entry which is preliminary data.</text>
</comment>
<gene>
    <name evidence="2" type="ORF">FHS54_000576</name>
</gene>
<dbReference type="AlphaFoldDB" id="A0A846M0E5"/>
<keyword evidence="3" id="KW-1185">Reference proteome</keyword>
<evidence type="ECO:0000256" key="1">
    <source>
        <dbReference type="SAM" id="MobiDB-lite"/>
    </source>
</evidence>
<name>A0A846M0E5_9SPHN</name>
<dbReference type="Proteomes" id="UP000576821">
    <property type="component" value="Unassembled WGS sequence"/>
</dbReference>
<reference evidence="2 3" key="1">
    <citation type="submission" date="2020-03" db="EMBL/GenBank/DDBJ databases">
        <title>Genomic Encyclopedia of Type Strains, Phase IV (KMG-IV): sequencing the most valuable type-strain genomes for metagenomic binning, comparative biology and taxonomic classification.</title>
        <authorList>
            <person name="Goeker M."/>
        </authorList>
    </citation>
    <scope>NUCLEOTIDE SEQUENCE [LARGE SCALE GENOMIC DNA]</scope>
    <source>
        <strain evidence="2 3">DSM 21299</strain>
    </source>
</reference>
<feature type="region of interest" description="Disordered" evidence="1">
    <location>
        <begin position="23"/>
        <end position="50"/>
    </location>
</feature>
<evidence type="ECO:0000313" key="2">
    <source>
        <dbReference type="EMBL" id="NIJ15627.1"/>
    </source>
</evidence>
<sequence>MAAVRSTKASRFPSPLHVLPMTTWHAAANDRADNDNGPPSEPADALATQT</sequence>
<accession>A0A846M0E5</accession>
<evidence type="ECO:0000313" key="3">
    <source>
        <dbReference type="Proteomes" id="UP000576821"/>
    </source>
</evidence>
<organism evidence="2 3">
    <name type="scientific">Sphingobium vermicomposti</name>
    <dbReference type="NCBI Taxonomy" id="529005"/>
    <lineage>
        <taxon>Bacteria</taxon>
        <taxon>Pseudomonadati</taxon>
        <taxon>Pseudomonadota</taxon>
        <taxon>Alphaproteobacteria</taxon>
        <taxon>Sphingomonadales</taxon>
        <taxon>Sphingomonadaceae</taxon>
        <taxon>Sphingobium</taxon>
    </lineage>
</organism>
<protein>
    <submittedName>
        <fullName evidence="2">Uncharacterized protein</fullName>
    </submittedName>
</protein>
<proteinExistence type="predicted"/>